<accession>A0A1S8LPT0</accession>
<dbReference type="Gene3D" id="6.10.250.790">
    <property type="match status" value="1"/>
</dbReference>
<evidence type="ECO:0000313" key="11">
    <source>
        <dbReference type="Proteomes" id="UP000190951"/>
    </source>
</evidence>
<keyword evidence="5" id="KW-0717">Septation</keyword>
<evidence type="ECO:0000256" key="6">
    <source>
        <dbReference type="ARBA" id="ARBA00023306"/>
    </source>
</evidence>
<name>A0A1S8LPT0_9CLOT</name>
<keyword evidence="4 10" id="KW-0132">Cell division</keyword>
<reference evidence="10 11" key="1">
    <citation type="submission" date="2022-04" db="EMBL/GenBank/DDBJ databases">
        <title>Genome sequence of C. roseum typestrain.</title>
        <authorList>
            <person name="Poehlein A."/>
            <person name="Schoch T."/>
            <person name="Duerre P."/>
            <person name="Daniel R."/>
        </authorList>
    </citation>
    <scope>NUCLEOTIDE SEQUENCE [LARGE SCALE GENOMIC DNA]</scope>
    <source>
        <strain evidence="10 11">DSM 7320</strain>
    </source>
</reference>
<organism evidence="10 11">
    <name type="scientific">Clostridium felsineum</name>
    <dbReference type="NCBI Taxonomy" id="36839"/>
    <lineage>
        <taxon>Bacteria</taxon>
        <taxon>Bacillati</taxon>
        <taxon>Bacillota</taxon>
        <taxon>Clostridia</taxon>
        <taxon>Eubacteriales</taxon>
        <taxon>Clostridiaceae</taxon>
        <taxon>Clostridium</taxon>
    </lineage>
</organism>
<comment type="subcellular location">
    <subcellularLocation>
        <location evidence="1">Cytoplasm</location>
    </subcellularLocation>
</comment>
<gene>
    <name evidence="10" type="primary">zapA</name>
    <name evidence="10" type="ORF">CROST_029820</name>
</gene>
<evidence type="ECO:0000256" key="1">
    <source>
        <dbReference type="ARBA" id="ARBA00004496"/>
    </source>
</evidence>
<dbReference type="GO" id="GO:0030428">
    <property type="term" value="C:cell septum"/>
    <property type="evidence" value="ECO:0007669"/>
    <property type="project" value="TreeGrafter"/>
</dbReference>
<dbReference type="RefSeq" id="WP_077835831.1">
    <property type="nucleotide sequence ID" value="NZ_CP096983.1"/>
</dbReference>
<proteinExistence type="predicted"/>
<dbReference type="AlphaFoldDB" id="A0A1S8LPT0"/>
<dbReference type="STRING" id="84029.CROST_44680"/>
<dbReference type="PANTHER" id="PTHR34981">
    <property type="entry name" value="CELL DIVISION PROTEIN ZAPA"/>
    <property type="match status" value="1"/>
</dbReference>
<keyword evidence="11" id="KW-1185">Reference proteome</keyword>
<dbReference type="EMBL" id="CP096983">
    <property type="protein sequence ID" value="URZ12265.1"/>
    <property type="molecule type" value="Genomic_DNA"/>
</dbReference>
<dbReference type="GO" id="GO:0005829">
    <property type="term" value="C:cytosol"/>
    <property type="evidence" value="ECO:0007669"/>
    <property type="project" value="TreeGrafter"/>
</dbReference>
<dbReference type="GO" id="GO:0000921">
    <property type="term" value="P:septin ring assembly"/>
    <property type="evidence" value="ECO:0007669"/>
    <property type="project" value="TreeGrafter"/>
</dbReference>
<evidence type="ECO:0000256" key="2">
    <source>
        <dbReference type="ARBA" id="ARBA00015195"/>
    </source>
</evidence>
<dbReference type="KEGG" id="crw:CROST_029820"/>
<dbReference type="InterPro" id="IPR036192">
    <property type="entry name" value="Cell_div_ZapA-like_sf"/>
</dbReference>
<protein>
    <recommendedName>
        <fullName evidence="2">Cell division protein ZapA</fullName>
    </recommendedName>
    <alternativeName>
        <fullName evidence="9">Z ring-associated protein ZapA</fullName>
    </alternativeName>
</protein>
<comment type="subunit">
    <text evidence="8">Homodimer. Interacts with FtsZ.</text>
</comment>
<keyword evidence="6" id="KW-0131">Cell cycle</keyword>
<evidence type="ECO:0000256" key="5">
    <source>
        <dbReference type="ARBA" id="ARBA00023210"/>
    </source>
</evidence>
<evidence type="ECO:0000256" key="7">
    <source>
        <dbReference type="ARBA" id="ARBA00024910"/>
    </source>
</evidence>
<evidence type="ECO:0000256" key="8">
    <source>
        <dbReference type="ARBA" id="ARBA00026068"/>
    </source>
</evidence>
<dbReference type="GO" id="GO:0032153">
    <property type="term" value="C:cell division site"/>
    <property type="evidence" value="ECO:0007669"/>
    <property type="project" value="TreeGrafter"/>
</dbReference>
<evidence type="ECO:0000256" key="4">
    <source>
        <dbReference type="ARBA" id="ARBA00022618"/>
    </source>
</evidence>
<dbReference type="Proteomes" id="UP000190951">
    <property type="component" value="Chromosome"/>
</dbReference>
<dbReference type="SUPFAM" id="SSF102829">
    <property type="entry name" value="Cell division protein ZapA-like"/>
    <property type="match status" value="1"/>
</dbReference>
<dbReference type="PANTHER" id="PTHR34981:SF1">
    <property type="entry name" value="CELL DIVISION PROTEIN ZAPA"/>
    <property type="match status" value="1"/>
</dbReference>
<evidence type="ECO:0000256" key="3">
    <source>
        <dbReference type="ARBA" id="ARBA00022490"/>
    </source>
</evidence>
<dbReference type="Pfam" id="PF05164">
    <property type="entry name" value="ZapA"/>
    <property type="match status" value="1"/>
</dbReference>
<dbReference type="InterPro" id="IPR053712">
    <property type="entry name" value="Bac_CellDiv_Activator"/>
</dbReference>
<dbReference type="InterPro" id="IPR007838">
    <property type="entry name" value="Cell_div_ZapA-like"/>
</dbReference>
<dbReference type="GO" id="GO:0000917">
    <property type="term" value="P:division septum assembly"/>
    <property type="evidence" value="ECO:0007669"/>
    <property type="project" value="UniProtKB-KW"/>
</dbReference>
<evidence type="ECO:0000313" key="10">
    <source>
        <dbReference type="EMBL" id="URZ12265.1"/>
    </source>
</evidence>
<evidence type="ECO:0000256" key="9">
    <source>
        <dbReference type="ARBA" id="ARBA00033158"/>
    </source>
</evidence>
<keyword evidence="3" id="KW-0963">Cytoplasm</keyword>
<comment type="function">
    <text evidence="7">Activator of cell division through the inhibition of FtsZ GTPase activity, therefore promoting FtsZ assembly into bundles of protofilaments necessary for the formation of the division Z ring. It is recruited early at mid-cell but it is not essential for cell division.</text>
</comment>
<sequence>MNIITITINGMEYNLKGEEKEEYLRTVGNYVDKKIKNILGNNERLSTSDAAILTALNVTDDMFKLSNENERLADSMELMEKKIAALEEIQRKLESEMENVNSRNEELLKNIEEAKNNVSSEEVSHLVEQINVLKLENIKIKDESKSHIDSEEKYKKENKALRFNIHTLKYKIIDLENKFLENQISLAKAKKEVVEVLNNNPKSKNVK</sequence>
<dbReference type="GO" id="GO:0043093">
    <property type="term" value="P:FtsZ-dependent cytokinesis"/>
    <property type="evidence" value="ECO:0007669"/>
    <property type="project" value="TreeGrafter"/>
</dbReference>